<dbReference type="EMBL" id="JAKKPZ010000241">
    <property type="protein sequence ID" value="KAI1697988.1"/>
    <property type="molecule type" value="Genomic_DNA"/>
</dbReference>
<sequence>MDLISLEQVSQRFYETIRSMVWPKVSRIGWSNGCLIWEFMDRSKKLQPFGDPNKLVAILKRVGSHVPAFEFNSVKDTQQVLEILEEERNRKKIVQYEYSLPSMFSLLNPSCVVELILEGTPIQGKELILIANTFTQLRKLVLSCGSLLCMHDGFAATDAWCFVCCRGQ</sequence>
<dbReference type="AlphaFoldDB" id="A0AAD4ML92"/>
<comment type="caution">
    <text evidence="1">The sequence shown here is derived from an EMBL/GenBank/DDBJ whole genome shotgun (WGS) entry which is preliminary data.</text>
</comment>
<organism evidence="1 2">
    <name type="scientific">Ditylenchus destructor</name>
    <dbReference type="NCBI Taxonomy" id="166010"/>
    <lineage>
        <taxon>Eukaryota</taxon>
        <taxon>Metazoa</taxon>
        <taxon>Ecdysozoa</taxon>
        <taxon>Nematoda</taxon>
        <taxon>Chromadorea</taxon>
        <taxon>Rhabditida</taxon>
        <taxon>Tylenchina</taxon>
        <taxon>Tylenchomorpha</taxon>
        <taxon>Sphaerularioidea</taxon>
        <taxon>Anguinidae</taxon>
        <taxon>Anguininae</taxon>
        <taxon>Ditylenchus</taxon>
    </lineage>
</organism>
<proteinExistence type="predicted"/>
<dbReference type="Proteomes" id="UP001201812">
    <property type="component" value="Unassembled WGS sequence"/>
</dbReference>
<name>A0AAD4ML92_9BILA</name>
<evidence type="ECO:0000313" key="1">
    <source>
        <dbReference type="EMBL" id="KAI1697988.1"/>
    </source>
</evidence>
<evidence type="ECO:0000313" key="2">
    <source>
        <dbReference type="Proteomes" id="UP001201812"/>
    </source>
</evidence>
<reference evidence="1" key="1">
    <citation type="submission" date="2022-01" db="EMBL/GenBank/DDBJ databases">
        <title>Genome Sequence Resource for Two Populations of Ditylenchus destructor, the Migratory Endoparasitic Phytonematode.</title>
        <authorList>
            <person name="Zhang H."/>
            <person name="Lin R."/>
            <person name="Xie B."/>
        </authorList>
    </citation>
    <scope>NUCLEOTIDE SEQUENCE</scope>
    <source>
        <strain evidence="1">BazhouSP</strain>
    </source>
</reference>
<accession>A0AAD4ML92</accession>
<protein>
    <submittedName>
        <fullName evidence="1">Uncharacterized protein</fullName>
    </submittedName>
</protein>
<gene>
    <name evidence="1" type="ORF">DdX_18180</name>
</gene>
<keyword evidence="2" id="KW-1185">Reference proteome</keyword>